<proteinExistence type="predicted"/>
<dbReference type="Proteomes" id="UP000663829">
    <property type="component" value="Unassembled WGS sequence"/>
</dbReference>
<feature type="compositionally biased region" description="Polar residues" evidence="1">
    <location>
        <begin position="2102"/>
        <end position="2117"/>
    </location>
</feature>
<dbReference type="PANTHER" id="PTHR22605">
    <property type="entry name" value="RZ-TYPE DOMAIN-CONTAINING PROTEIN"/>
    <property type="match status" value="1"/>
</dbReference>
<evidence type="ECO:0000313" key="2">
    <source>
        <dbReference type="EMBL" id="CAF1051197.1"/>
    </source>
</evidence>
<dbReference type="SUPFAM" id="SSF52540">
    <property type="entry name" value="P-loop containing nucleoside triphosphate hydrolases"/>
    <property type="match status" value="1"/>
</dbReference>
<dbReference type="EMBL" id="CAJOBC010004251">
    <property type="protein sequence ID" value="CAF3820722.1"/>
    <property type="molecule type" value="Genomic_DNA"/>
</dbReference>
<protein>
    <submittedName>
        <fullName evidence="2">Uncharacterized protein</fullName>
    </submittedName>
</protein>
<reference evidence="2" key="1">
    <citation type="submission" date="2021-02" db="EMBL/GenBank/DDBJ databases">
        <authorList>
            <person name="Nowell W R."/>
        </authorList>
    </citation>
    <scope>NUCLEOTIDE SEQUENCE</scope>
</reference>
<gene>
    <name evidence="2" type="ORF">GPM918_LOCUS16292</name>
    <name evidence="3" type="ORF">SRO942_LOCUS16292</name>
</gene>
<dbReference type="EMBL" id="CAJNOQ010004251">
    <property type="protein sequence ID" value="CAF1051197.1"/>
    <property type="molecule type" value="Genomic_DNA"/>
</dbReference>
<keyword evidence="4" id="KW-1185">Reference proteome</keyword>
<dbReference type="PANTHER" id="PTHR22605:SF1">
    <property type="entry name" value="RZ-TYPE DOMAIN-CONTAINING PROTEIN"/>
    <property type="match status" value="1"/>
</dbReference>
<dbReference type="Proteomes" id="UP000681722">
    <property type="component" value="Unassembled WGS sequence"/>
</dbReference>
<accession>A0A814KDK8</accession>
<dbReference type="GO" id="GO:0016887">
    <property type="term" value="F:ATP hydrolysis activity"/>
    <property type="evidence" value="ECO:0007669"/>
    <property type="project" value="InterPro"/>
</dbReference>
<comment type="caution">
    <text evidence="2">The sequence shown here is derived from an EMBL/GenBank/DDBJ whole genome shotgun (WGS) entry which is preliminary data.</text>
</comment>
<dbReference type="OrthoDB" id="2423195at2759"/>
<organism evidence="2 4">
    <name type="scientific">Didymodactylos carnosus</name>
    <dbReference type="NCBI Taxonomy" id="1234261"/>
    <lineage>
        <taxon>Eukaryota</taxon>
        <taxon>Metazoa</taxon>
        <taxon>Spiralia</taxon>
        <taxon>Gnathifera</taxon>
        <taxon>Rotifera</taxon>
        <taxon>Eurotatoria</taxon>
        <taxon>Bdelloidea</taxon>
        <taxon>Philodinida</taxon>
        <taxon>Philodinidae</taxon>
        <taxon>Didymodactylos</taxon>
    </lineage>
</organism>
<evidence type="ECO:0000313" key="4">
    <source>
        <dbReference type="Proteomes" id="UP000663829"/>
    </source>
</evidence>
<dbReference type="InterPro" id="IPR027417">
    <property type="entry name" value="P-loop_NTPase"/>
</dbReference>
<name>A0A814KDK8_9BILA</name>
<dbReference type="Gene3D" id="3.40.50.300">
    <property type="entry name" value="P-loop containing nucleotide triphosphate hydrolases"/>
    <property type="match status" value="1"/>
</dbReference>
<evidence type="ECO:0000313" key="3">
    <source>
        <dbReference type="EMBL" id="CAF3820722.1"/>
    </source>
</evidence>
<dbReference type="GO" id="GO:0004842">
    <property type="term" value="F:ubiquitin-protein transferase activity"/>
    <property type="evidence" value="ECO:0007669"/>
    <property type="project" value="InterPro"/>
</dbReference>
<evidence type="ECO:0000256" key="1">
    <source>
        <dbReference type="SAM" id="MobiDB-lite"/>
    </source>
</evidence>
<sequence length="4911" mass="570625">MVSCTNFKVKVNIDHVTRILTDVFDYIDKLLNGSINASKLLKLQSVNFDDMNIRHEVTKLLSSTTGQLNTNENQIDQVCEYLQMHQYYSFIPTLLNCITTFNIINEHDDVLINLNTLINENRNTLNDISAINKTLTDVFNGLHNQHMELIKTVLNCSSLIIMLKKYDLYSQFGQRRFLELRDNLTAQFQLQERNNLVLNAFIILHTVCEPFCIKANSLEQFLSRLYKLDNADEALIQIEICYKNNQMINIWLSSDVSTLENSIIIMEHLYKTGIIHVHLQHLINRESYFEIQYHLEKTTEAHNELEIDEQQTTMKKTNHIMTMSDFADHKRQLTFCNVDLIDISEKRIMLLEQLKLFNTIETLFSILTKLENYGHPHYQHTTKTYIIGDESKGLAYLLQSLKDFNRSTLIYYSIDNQDEYFTMKQDELKLCLESWTKKFESISVTSQYTLDEWIRILNQYRFSNKWLYLLSNRQIMIMSTLLTSNQSRRQFLSEIYKNYNWNEKPEQMDDREQNLVIEFIGHYLRLIRVISYQPETTDMRTRTRIKNLLKECYSHTDTTGEDRLKKICDFINGALLSNVEQSMSNFEGDSISNRSNNSTTTTAKEQYLITLLRKTNHDSLLTKVDNCLDFETLSIVFTLYNNELPAAFQILWCTTATEEDILLFFKRVRTFINKIFIVLDIDKMSHRTRDILLQEQNELSRRSERHAQVYYFSYSLTCRKGMRQWFSAQSHEPRTVKSILNRNYLVTPYIRPNIAVIIGKSSIGKTHKIRMELRKQNAISVSINDSINLSKLTSTLIASSLVTNEEIIIYFNISSHAPFDELNRIFFSLFVCGTLMDPDTGIVFSLSENAKYKFIIEIPYVDSTHLSVAKSFEQTLPLLSLLCSTNIEEINDDNYELHIGKNEELVARFLKAFYDKNIDQISVNDEPIVFPMLRDLQDCRTQIYRAMDGFNDNKIFIRSFVQFLSRRFQFFLTQFYQLNTERPNLGSIVIRQMIEEAKSLVHIDFKDENFRKVYLIYDPGFSLQLLHTNWTMVPEQIKQLFRHNDPLTRELYIGKDPFPILLSWLLNISPSYFFDLLDKTKFVLTEILAYKLFHLHERKLTRMPLIIEGDTGVGKTFLLHFYSLLLNSRLMNDRDLDIAPCLLEKTNLWLLKDVLEKLDTTIVRGIVRVFKPHIIFNQITENELRVMNTTVDNFTDVEINLKSLDEGINVNEGSITENMNQIKISLQNFLYSAGDLQKLWKVILLVTEYYESSNTYCANTIDDGDSSTLLDTLMSDLRKHIELRLSSTHLLMGSSYLHQLVTEKDVKLNIKTSIEMFNEFISRTTVKPLFYRLLLHPGLFKEMFMDRSLDGHPLPDNIFFTAAINPYNTNNTDQITIDNTSAIHRSDYLVNELPVALQYLKCAYSALPPSQLEVYVQRKITLFNTEITGNENLREHLEKILRNAILFAQNFCSERLSKNSVSQREIERCFHIINFFWSTGDNITDTRHRLRRSIILAVALVYYLRLPTTEDRQQQNLSGPTREDFSNDISRLIPNFGKIVQQELESFVTTENFLFPPGVALNQAVREHIFAIVVSIANKIPLCIIGAPGQSKTLSFQIVLQNLQGTQLSPKQFCTKFPSVDAFFCLGSKYSRPEDIAAVFERAIRREQHYDQNRINTRCVVFLDEAGLPDEKKMVLKVLHPYLDECKVAFIAVSNKLFDAANANRMMCVFRSLPSKQDQLTLAFGCLGVQYPHNGVDDRIEKIVAGLCTAYRQVLKSEAIPNIFHDRDFIYLCRELRFELNSSILDANTDTEIWSSSQNRNSSNSIFRSFPSISLLRALENNFNGISQEQFRKLVDIFFKCITEECGVVLLSPKETDYRNVITVLREAMQLESSRRRLYGRYKLIIDESEDESVARLLFEVGILNSNAEDTVIFRMSDFEADIDNELKNVELLSTIKLCMEIGKTILMINTGRIHGALYDVFNQNFSIMATGDERKIFSKVAIGAQTVDCVVHEQFQCIVYIKRSGLRETPAPFLSRFQKYSFGISDFFNIQLQKLPPASQQLLRNVESKALSFVHHFDKQYFYGFTDNTLYSIMLTLIKSIKSQSIQATTSYNPQADDDNNSQSSTTNQRQLQTSEKPVPTYDTELKTFLNTRHYTQLTIKSKRVIEEDPLNVQQCLLRAVISKLIQLVTPEALILKLPSFENSVSKWISKDYFCNQEHFSLYNFVRLLLSSSDQIDESCYVQSSNPLNTSAKITIFTRTTAYIDGLNQSSKIDLFGDYSKRIDVLNVASIDNAKDLTRALDNFNNDIAKDIFLIVINGRSNAQKQHIAFVRESVDKFEDSANSTRNSSRTQSVRPRFLFDNHQQQQQSQLKPKYFLLLLHVPSQELYHHSCCSSIYLHDWEFYFFDTCTSGKEIHLQKMCWTLCLTDERSIENNEDDDKNMLGDFDNLFEEALWNFCSRMPKCIHDPPTSIIQNPNVDEFYEKNISLTKRVHYLKEIIKICSELQENLVSTYHKRMAKNNQTMYNTIYQIAKQILCGQRYDGLVSSLRTEIANSFTNYVGFILCHIVSDYGLYAISKTPHNYKLMADLIDYSFLESNDANDMNSCLPVLHQYSCVPRTLLYSLFHARIKFHADKFKMADDIQNSDNLLENDDQCLFYNQLTTTMSMDQKNKVNTIQYTNIKFRDWLYRAIVEDEIVSDIIKNLNGDLINSYSFDLVNIYCSIFESENDDVREHEDAIEFVSKWLQLTDQYDRSMNANNDSIFLLSHVYASFEYNKNHLISLYVACRVLKQLNATLLKSTLYNEGMKRLQFEENIFYEMFEYLWKTLIELRQSPGEYLIWLQSYLFISRYYPSEKVLHSTQLHTIKSQIEVMHLCYLIFINEKTPSPVDLILTVLQEHSSNILFEEGCLNAMPLIIPMITKYFCSKSLLQDSVTLLFDVMQWILSLLTTKAALLGEDIVNDIENVMKILNESNQLDFSFKQFLFDKTSHIIVNHMDKQDIHYEHRCPHQILSILLPIVVKCLSLSFTEVDTNGFSYIPPYHPFVIVSDGININTLQQQSLINLLFFHIRNHLNNYSFKCDFVDLLMNHTTSPMTNIVAHNTVIATIYESIKTYLIIECTACLLCENDYDDDSVEWSDSIRCFLRVYVPISKQQNAFDHNMKQFLSTILRKRDWNYLINLLQSNFLRTIHNEWSTKISELLSNIQKLRRNEERLHVYDQLEFTLSTNAPSCSAFSKLHQPYTNISKIFDECANNKSESDNWTPLFTWCLEQLSLEDEPLFPNEIKMMLFLKIYYDYYCHENILSLSNLVESLQSVQQLELIEEELRVFKAILMPETYMIGYNDHEEETNALNELFKLTFTSEDELCIRHALFNLMAVILLTGEESFLWTFAFEPNKLYKTYGFGSTASNGIMEHNVHYDCGCILSENGDLIHFSTTNTPVITVPTVYVAYFSTFGAMAWHLLLYPNSVQQLNGPILTSTAIDSDVEARFRIAGTSVRTRTCHFVRARLLATMSFLSIYSNRNDARLLLNRCFEQFAFLIVENQSDWIKPIYSTLEDVRKAEEEFQKEVFYHVHGKLGEHNAYVNRLLLQSSIQIDLQDYMNKLPVPVRYRDFTTQLNRQQKDDGTPLSLLKTFLNSRDSLKISVLVYDLGRFYILIHQTFSQLINEKDFQNISLEEFLVIGKKRFKQNEKVYDEIVAKGIEALNRYHSFTNGYIQPGPCNLTQQFPEITLTSSLNYLTTMRNSDENDIIMRILLILADFNNNLLNMLEQDMDKMYEVDSILKKLLDTFNKKTVSILQITNNLNVTGIISLNDQGSMEIERLALASLCSTTNKGYYPSTDEQLNFDFTYVQSYLVRRYLLGHARIDYRRIHHRYLCYIDDKRKANGKELYTIGGLFSSVLSTQQLENEWNDLHLLMLDKLYDGLNSLKQVALMIKDVLKQTEMGSTGDIQQKINHTSQQLASMNVYEFIVHHAQVETHLVEMLQKCEIKDFPLCYIDNIRELFEKQIGSFEHLFTDIPELLRIPASDELRQILSNNFDDIGPDVKSNIQTITSLLDDLKQIQEILLQQSSKSLVEVCEIMSIDNPLLTFIPPDIKCENYLAICIFFIQQRSKLQQYVIDRDEKRFQVSLEMWYENDTDIPKNEMNHFAKFLEQEEIMVNSDNNSNDYLINFSLYEGKTMNNVTVEERKSWRNYMDAKQDEDKTHPNEIQIIPLRTENSKPKFTPVSTINSLFEICLKSISYAPNQLSEFIAQLVSKGINDATATVGAGAKTYTIKFPNDSPPPLSVISKLDKFSETINKLFLRHKLDNHALIDADGIVIDLSANCQHKHVSLKCQIVEKNYLLHVYFHLPDEEVTEYYAKNDTLIETIIVKLLTNYSTKVDILNVCFTDHYGRRLNCGSIDNIPRISDTNDIHINVEPKEAYLLQLSIIKPSSFGNDNISNLFVSTTKWQQLYNYIKHESELRTELSTTDFCFWNRKQNHLIDNLLTKILISEGKYDQHEVSFLIDGISNDDVIKVCIEFDSETIMIYTLTSVLLSTMLENEYLNQRNLSVDDITVMHNHDIIHNFQQPLSNFLFKDLDHTDGDTDTTEKQSDVDLLSFQLCTLVTITLLQNQRTVQIPLKTNSMSVSKVIQYVCEKLKLNENDKFYLATSLMDMVDRNSPLENINERKFFLLKENETCLISIRKDENIELLIDISDTSNYFYDEKRMGRTTTIATVREVFKIQSDQNLMCDNDFVPSTETVITTLLLPNVTSLTFTVDSSKRFPLQVTLTKNEKFLIKLNCSDSITCERLCEIGCLVLREDSTLYDLYLSQCLLDKSITLNEINEANESNVISNVNEFNLVCTAQTNCLVDFNLDNDSISGIQIPCEASMPAKYVFETALRKLDQQQEQSELALYYENDIYTELDLTIEELINALPPERSVGEILRFTIRK</sequence>
<dbReference type="InterPro" id="IPR031248">
    <property type="entry name" value="RNF213"/>
</dbReference>
<feature type="region of interest" description="Disordered" evidence="1">
    <location>
        <begin position="2091"/>
        <end position="2118"/>
    </location>
</feature>